<evidence type="ECO:0000256" key="11">
    <source>
        <dbReference type="SAM" id="SignalP"/>
    </source>
</evidence>
<evidence type="ECO:0000256" key="6">
    <source>
        <dbReference type="ARBA" id="ARBA00039449"/>
    </source>
</evidence>
<accession>A0AAW1QPT8</accession>
<evidence type="ECO:0000256" key="10">
    <source>
        <dbReference type="ARBA" id="ARBA00048167"/>
    </source>
</evidence>
<evidence type="ECO:0000256" key="4">
    <source>
        <dbReference type="ARBA" id="ARBA00022691"/>
    </source>
</evidence>
<keyword evidence="2" id="KW-0489">Methyltransferase</keyword>
<dbReference type="AlphaFoldDB" id="A0AAW1QPT8"/>
<feature type="chain" id="PRO_5043508827" description="Alpha N-terminal protein methyltransferase 1" evidence="11">
    <location>
        <begin position="28"/>
        <end position="291"/>
    </location>
</feature>
<keyword evidence="11" id="KW-0732">Signal</keyword>
<dbReference type="GO" id="GO:0032259">
    <property type="term" value="P:methylation"/>
    <property type="evidence" value="ECO:0007669"/>
    <property type="project" value="UniProtKB-KW"/>
</dbReference>
<dbReference type="CDD" id="cd02440">
    <property type="entry name" value="AdoMet_MTases"/>
    <property type="match status" value="1"/>
</dbReference>
<gene>
    <name evidence="12" type="ORF">WJX72_000488</name>
</gene>
<dbReference type="GO" id="GO:0005737">
    <property type="term" value="C:cytoplasm"/>
    <property type="evidence" value="ECO:0007669"/>
    <property type="project" value="TreeGrafter"/>
</dbReference>
<evidence type="ECO:0000256" key="2">
    <source>
        <dbReference type="ARBA" id="ARBA00022603"/>
    </source>
</evidence>
<evidence type="ECO:0000256" key="1">
    <source>
        <dbReference type="ARBA" id="ARBA00009059"/>
    </source>
</evidence>
<dbReference type="Gene3D" id="3.40.50.150">
    <property type="entry name" value="Vaccinia Virus protein VP39"/>
    <property type="match status" value="1"/>
</dbReference>
<comment type="caution">
    <text evidence="12">The sequence shown here is derived from an EMBL/GenBank/DDBJ whole genome shotgun (WGS) entry which is preliminary data.</text>
</comment>
<feature type="signal peptide" evidence="11">
    <location>
        <begin position="1"/>
        <end position="27"/>
    </location>
</feature>
<comment type="similarity">
    <text evidence="1">Belongs to the methyltransferase superfamily. NTM1 family.</text>
</comment>
<evidence type="ECO:0000256" key="9">
    <source>
        <dbReference type="ARBA" id="ARBA00047885"/>
    </source>
</evidence>
<comment type="catalytic activity">
    <reaction evidence="8">
        <text>N-terminal L-seryl-L-prolyl-L-lysyl-[protein] + 3 S-adenosyl-L-methionine = N-terminal N,N,N-trimethyl-L-seryl-L-prolyl-L-lysyl-[protein] + 3 S-adenosyl-L-homocysteine + 3 H(+)</text>
        <dbReference type="Rhea" id="RHEA:54724"/>
        <dbReference type="Rhea" id="RHEA-COMP:13789"/>
        <dbReference type="Rhea" id="RHEA-COMP:13973"/>
        <dbReference type="ChEBI" id="CHEBI:15378"/>
        <dbReference type="ChEBI" id="CHEBI:57856"/>
        <dbReference type="ChEBI" id="CHEBI:59789"/>
        <dbReference type="ChEBI" id="CHEBI:138061"/>
        <dbReference type="ChEBI" id="CHEBI:138317"/>
        <dbReference type="EC" id="2.1.1.244"/>
    </reaction>
</comment>
<protein>
    <recommendedName>
        <fullName evidence="6">Alpha N-terminal protein methyltransferase 1</fullName>
        <ecNumber evidence="5">2.1.1.244</ecNumber>
    </recommendedName>
    <alternativeName>
        <fullName evidence="7">X-Pro-Lys N-terminal protein methyltransferase 1</fullName>
    </alternativeName>
</protein>
<dbReference type="PANTHER" id="PTHR12753">
    <property type="entry name" value="AD-003 - RELATED"/>
    <property type="match status" value="1"/>
</dbReference>
<comment type="catalytic activity">
    <reaction evidence="9">
        <text>N-terminal L-prolyl-L-prolyl-L-lysyl-[protein] + 2 S-adenosyl-L-methionine = N-terminal N,N-dimethyl-L-prolyl-L-prolyl-L-lysyl-[protein] + 2 S-adenosyl-L-homocysteine + 2 H(+)</text>
        <dbReference type="Rhea" id="RHEA:54736"/>
        <dbReference type="Rhea" id="RHEA-COMP:13787"/>
        <dbReference type="Rhea" id="RHEA-COMP:13974"/>
        <dbReference type="ChEBI" id="CHEBI:15378"/>
        <dbReference type="ChEBI" id="CHEBI:57856"/>
        <dbReference type="ChEBI" id="CHEBI:59789"/>
        <dbReference type="ChEBI" id="CHEBI:138059"/>
        <dbReference type="ChEBI" id="CHEBI:138318"/>
        <dbReference type="EC" id="2.1.1.244"/>
    </reaction>
</comment>
<evidence type="ECO:0000256" key="5">
    <source>
        <dbReference type="ARBA" id="ARBA00039112"/>
    </source>
</evidence>
<dbReference type="Proteomes" id="UP001489004">
    <property type="component" value="Unassembled WGS sequence"/>
</dbReference>
<dbReference type="EMBL" id="JALJOR010000002">
    <property type="protein sequence ID" value="KAK9823131.1"/>
    <property type="molecule type" value="Genomic_DNA"/>
</dbReference>
<dbReference type="EC" id="2.1.1.244" evidence="5"/>
<dbReference type="SUPFAM" id="SSF53335">
    <property type="entry name" value="S-adenosyl-L-methionine-dependent methyltransferases"/>
    <property type="match status" value="1"/>
</dbReference>
<name>A0AAW1QPT8_9CHLO</name>
<comment type="catalytic activity">
    <reaction evidence="10">
        <text>N-terminal L-alanyl-L-prolyl-L-lysyl-[protein] + 3 S-adenosyl-L-methionine = N-terminal N,N,N-trimethyl-L-alanyl-L-prolyl-L-lysyl-[protein] + 3 S-adenosyl-L-homocysteine + 3 H(+)</text>
        <dbReference type="Rhea" id="RHEA:54712"/>
        <dbReference type="Rhea" id="RHEA-COMP:13785"/>
        <dbReference type="Rhea" id="RHEA-COMP:13971"/>
        <dbReference type="ChEBI" id="CHEBI:15378"/>
        <dbReference type="ChEBI" id="CHEBI:57856"/>
        <dbReference type="ChEBI" id="CHEBI:59789"/>
        <dbReference type="ChEBI" id="CHEBI:138057"/>
        <dbReference type="ChEBI" id="CHEBI:138315"/>
        <dbReference type="EC" id="2.1.1.244"/>
    </reaction>
</comment>
<keyword evidence="4" id="KW-0949">S-adenosyl-L-methionine</keyword>
<organism evidence="12 13">
    <name type="scientific">[Myrmecia] bisecta</name>
    <dbReference type="NCBI Taxonomy" id="41462"/>
    <lineage>
        <taxon>Eukaryota</taxon>
        <taxon>Viridiplantae</taxon>
        <taxon>Chlorophyta</taxon>
        <taxon>core chlorophytes</taxon>
        <taxon>Trebouxiophyceae</taxon>
        <taxon>Trebouxiales</taxon>
        <taxon>Trebouxiaceae</taxon>
        <taxon>Myrmecia</taxon>
    </lineage>
</organism>
<dbReference type="InterPro" id="IPR029063">
    <property type="entry name" value="SAM-dependent_MTases_sf"/>
</dbReference>
<dbReference type="GO" id="GO:0071885">
    <property type="term" value="F:N-terminal protein N-methyltransferase activity"/>
    <property type="evidence" value="ECO:0007669"/>
    <property type="project" value="UniProtKB-EC"/>
</dbReference>
<dbReference type="Pfam" id="PF05891">
    <property type="entry name" value="Methyltransf_PK"/>
    <property type="match status" value="1"/>
</dbReference>
<proteinExistence type="inferred from homology"/>
<keyword evidence="13" id="KW-1185">Reference proteome</keyword>
<evidence type="ECO:0000256" key="3">
    <source>
        <dbReference type="ARBA" id="ARBA00022679"/>
    </source>
</evidence>
<sequence length="291" mass="32975">MVSPVPRRRGPAVCAALLVLHLVGVAGQFIKLEGYGFKGKWFAHPSGFWQHVNNQPGKQSANWYGVAKAHWDRQPATQEGVMPQPGNFSAEDAADSLEFVNAVMSELRPTRSENFTALDVGAGYGRVTKDVLANFCTDVDLLDASAPLLAAARELLAEIRDQSRVRLNFIEAGMQNVTLARDRYDLIWMQWSIGYLTDDDALAFLEQCQRALKPEGIIIAVETATWVNWQVQVDASISRSERYLLKLFHRGGFKVYKSQVQQVLEKYRFQKFALQRRQRMLSLPEDQLEWN</sequence>
<dbReference type="InterPro" id="IPR008576">
    <property type="entry name" value="MeTrfase_NTM1"/>
</dbReference>
<evidence type="ECO:0000256" key="8">
    <source>
        <dbReference type="ARBA" id="ARBA00047306"/>
    </source>
</evidence>
<reference evidence="12 13" key="1">
    <citation type="journal article" date="2024" name="Nat. Commun.">
        <title>Phylogenomics reveals the evolutionary origins of lichenization in chlorophyte algae.</title>
        <authorList>
            <person name="Puginier C."/>
            <person name="Libourel C."/>
            <person name="Otte J."/>
            <person name="Skaloud P."/>
            <person name="Haon M."/>
            <person name="Grisel S."/>
            <person name="Petersen M."/>
            <person name="Berrin J.G."/>
            <person name="Delaux P.M."/>
            <person name="Dal Grande F."/>
            <person name="Keller J."/>
        </authorList>
    </citation>
    <scope>NUCLEOTIDE SEQUENCE [LARGE SCALE GENOMIC DNA]</scope>
    <source>
        <strain evidence="12 13">SAG 2043</strain>
    </source>
</reference>
<evidence type="ECO:0000256" key="7">
    <source>
        <dbReference type="ARBA" id="ARBA00043129"/>
    </source>
</evidence>
<evidence type="ECO:0000313" key="13">
    <source>
        <dbReference type="Proteomes" id="UP001489004"/>
    </source>
</evidence>
<keyword evidence="3" id="KW-0808">Transferase</keyword>
<evidence type="ECO:0000313" key="12">
    <source>
        <dbReference type="EMBL" id="KAK9823131.1"/>
    </source>
</evidence>
<dbReference type="PANTHER" id="PTHR12753:SF0">
    <property type="entry name" value="ALPHA N-TERMINAL PROTEIN METHYLTRANSFERASE 1"/>
    <property type="match status" value="1"/>
</dbReference>